<dbReference type="InterPro" id="IPR017452">
    <property type="entry name" value="GPCR_Rhodpsn_7TM"/>
</dbReference>
<feature type="transmembrane region" description="Helical" evidence="10">
    <location>
        <begin position="242"/>
        <end position="266"/>
    </location>
</feature>
<keyword evidence="8 9" id="KW-0807">Transducer</keyword>
<evidence type="ECO:0000256" key="5">
    <source>
        <dbReference type="ARBA" id="ARBA00022725"/>
    </source>
</evidence>
<evidence type="ECO:0000256" key="2">
    <source>
        <dbReference type="ARBA" id="ARBA00022475"/>
    </source>
</evidence>
<dbReference type="PRINTS" id="PR00245">
    <property type="entry name" value="OLFACTORYR"/>
</dbReference>
<dbReference type="Proteomes" id="UP000518305">
    <property type="component" value="Unassembled WGS sequence"/>
</dbReference>
<evidence type="ECO:0000259" key="11">
    <source>
        <dbReference type="PROSITE" id="PS50262"/>
    </source>
</evidence>
<comment type="caution">
    <text evidence="12">The sequence shown here is derived from an EMBL/GenBank/DDBJ whole genome shotgun (WGS) entry which is preliminary data.</text>
</comment>
<gene>
    <name evidence="12" type="ORF">HEMCOM_R02886</name>
</gene>
<feature type="transmembrane region" description="Helical" evidence="10">
    <location>
        <begin position="278"/>
        <end position="297"/>
    </location>
</feature>
<proteinExistence type="inferred from homology"/>
<evidence type="ECO:0000256" key="10">
    <source>
        <dbReference type="RuleBase" id="RU363047"/>
    </source>
</evidence>
<dbReference type="AlphaFoldDB" id="A0A7K9D9N5"/>
<dbReference type="FunFam" id="1.20.1070.10:FF:000001">
    <property type="entry name" value="Olfactory receptor"/>
    <property type="match status" value="1"/>
</dbReference>
<keyword evidence="13" id="KW-1185">Reference proteome</keyword>
<dbReference type="GO" id="GO:0005886">
    <property type="term" value="C:plasma membrane"/>
    <property type="evidence" value="ECO:0007669"/>
    <property type="project" value="UniProtKB-SubCell"/>
</dbReference>
<dbReference type="PROSITE" id="PS50262">
    <property type="entry name" value="G_PROTEIN_RECEP_F1_2"/>
    <property type="match status" value="1"/>
</dbReference>
<keyword evidence="5 10" id="KW-0552">Olfaction</keyword>
<evidence type="ECO:0000313" key="13">
    <source>
        <dbReference type="Proteomes" id="UP000518305"/>
    </source>
</evidence>
<accession>A0A7K9D9N5</accession>
<feature type="transmembrane region" description="Helical" evidence="10">
    <location>
        <begin position="202"/>
        <end position="221"/>
    </location>
</feature>
<dbReference type="PRINTS" id="PR00237">
    <property type="entry name" value="GPCRRHODOPSN"/>
</dbReference>
<evidence type="ECO:0000256" key="6">
    <source>
        <dbReference type="ARBA" id="ARBA00022989"/>
    </source>
</evidence>
<keyword evidence="9" id="KW-0675">Receptor</keyword>
<dbReference type="GO" id="GO:0004984">
    <property type="term" value="F:olfactory receptor activity"/>
    <property type="evidence" value="ECO:0007669"/>
    <property type="project" value="InterPro"/>
</dbReference>
<feature type="transmembrane region" description="Helical" evidence="10">
    <location>
        <begin position="107"/>
        <end position="125"/>
    </location>
</feature>
<dbReference type="PROSITE" id="PS00237">
    <property type="entry name" value="G_PROTEIN_RECEP_F1_1"/>
    <property type="match status" value="1"/>
</dbReference>
<evidence type="ECO:0000256" key="8">
    <source>
        <dbReference type="ARBA" id="ARBA00023224"/>
    </source>
</evidence>
<evidence type="ECO:0000313" key="12">
    <source>
        <dbReference type="EMBL" id="NXG61097.1"/>
    </source>
</evidence>
<comment type="subcellular location">
    <subcellularLocation>
        <location evidence="1 10">Cell membrane</location>
        <topology evidence="1 10">Multi-pass membrane protein</topology>
    </subcellularLocation>
</comment>
<feature type="domain" description="G-protein coupled receptors family 1 profile" evidence="11">
    <location>
        <begin position="46"/>
        <end position="295"/>
    </location>
</feature>
<evidence type="ECO:0000256" key="4">
    <source>
        <dbReference type="ARBA" id="ARBA00022692"/>
    </source>
</evidence>
<dbReference type="SUPFAM" id="SSF81321">
    <property type="entry name" value="Family A G protein-coupled receptor-like"/>
    <property type="match status" value="1"/>
</dbReference>
<keyword evidence="9" id="KW-0297">G-protein coupled receptor</keyword>
<feature type="non-terminal residue" evidence="12">
    <location>
        <position position="1"/>
    </location>
</feature>
<keyword evidence="2 10" id="KW-1003">Cell membrane</keyword>
<keyword evidence="3 10" id="KW-0716">Sensory transduction</keyword>
<keyword evidence="4 9" id="KW-0812">Transmembrane</keyword>
<feature type="transmembrane region" description="Helical" evidence="10">
    <location>
        <begin position="66"/>
        <end position="87"/>
    </location>
</feature>
<dbReference type="CDD" id="cd15225">
    <property type="entry name" value="7tmA_OR10A-like"/>
    <property type="match status" value="1"/>
</dbReference>
<name>A0A7K9D9N5_9AVES</name>
<dbReference type="InterPro" id="IPR000276">
    <property type="entry name" value="GPCR_Rhodpsn"/>
</dbReference>
<evidence type="ECO:0000256" key="3">
    <source>
        <dbReference type="ARBA" id="ARBA00022606"/>
    </source>
</evidence>
<evidence type="ECO:0000256" key="7">
    <source>
        <dbReference type="ARBA" id="ARBA00023136"/>
    </source>
</evidence>
<feature type="transmembrane region" description="Helical" evidence="10">
    <location>
        <begin position="31"/>
        <end position="54"/>
    </location>
</feature>
<evidence type="ECO:0000256" key="9">
    <source>
        <dbReference type="RuleBase" id="RU000688"/>
    </source>
</evidence>
<dbReference type="EMBL" id="VWZJ01007493">
    <property type="protein sequence ID" value="NXG61097.1"/>
    <property type="molecule type" value="Genomic_DNA"/>
</dbReference>
<dbReference type="Gene3D" id="1.20.1070.10">
    <property type="entry name" value="Rhodopsin 7-helix transmembrane proteins"/>
    <property type="match status" value="1"/>
</dbReference>
<organism evidence="12 13">
    <name type="scientific">Hemiprocne comata</name>
    <dbReference type="NCBI Taxonomy" id="243314"/>
    <lineage>
        <taxon>Eukaryota</taxon>
        <taxon>Metazoa</taxon>
        <taxon>Chordata</taxon>
        <taxon>Craniata</taxon>
        <taxon>Vertebrata</taxon>
        <taxon>Euteleostomi</taxon>
        <taxon>Archelosauria</taxon>
        <taxon>Archosauria</taxon>
        <taxon>Dinosauria</taxon>
        <taxon>Saurischia</taxon>
        <taxon>Theropoda</taxon>
        <taxon>Coelurosauria</taxon>
        <taxon>Aves</taxon>
        <taxon>Neognathae</taxon>
        <taxon>Neoaves</taxon>
        <taxon>Strisores</taxon>
        <taxon>Apodiformes</taxon>
        <taxon>Apodidae</taxon>
        <taxon>Hemiprocninae</taxon>
        <taxon>Hemiprocne</taxon>
    </lineage>
</organism>
<keyword evidence="7 10" id="KW-0472">Membrane</keyword>
<dbReference type="GO" id="GO:0004930">
    <property type="term" value="F:G protein-coupled receptor activity"/>
    <property type="evidence" value="ECO:0007669"/>
    <property type="project" value="UniProtKB-KW"/>
</dbReference>
<keyword evidence="6 10" id="KW-1133">Transmembrane helix</keyword>
<sequence>TTGIIMASKNQSVVMELIFEGLSSQPRTQTVLFIVFLVFYLFTLVGNIVVITVIRADCQLQSPMYFFLANLSFLDICYISCNVPQMLVNLLTKKRTISFSGCATQMYFSLAFGMTECFLLGAMAYDRYMAICQPLLYTTLMSRKVCIHMVLASWTSSLLSSMVINSLTLQLPFCRPDTLNHYFCEVPAVLALACADTALTELVIFIFSVLIIFIPFLLIIASYARILSTILKIHSARVQSKAFSTCGSHLMVVTLFYGTAICMYVNPKSRSPQDRDKVVAVFYTIVAPMVNPLIYSLRNKDMKAALRRAMNRPKSLCT</sequence>
<feature type="non-terminal residue" evidence="12">
    <location>
        <position position="318"/>
    </location>
</feature>
<comment type="similarity">
    <text evidence="9">Belongs to the G-protein coupled receptor 1 family.</text>
</comment>
<feature type="transmembrane region" description="Helical" evidence="10">
    <location>
        <begin position="145"/>
        <end position="164"/>
    </location>
</feature>
<dbReference type="Pfam" id="PF13853">
    <property type="entry name" value="7tm_4"/>
    <property type="match status" value="1"/>
</dbReference>
<dbReference type="OrthoDB" id="5950740at2759"/>
<dbReference type="PANTHER" id="PTHR26453">
    <property type="entry name" value="OLFACTORY RECEPTOR"/>
    <property type="match status" value="1"/>
</dbReference>
<protein>
    <recommendedName>
        <fullName evidence="10">Olfactory receptor</fullName>
    </recommendedName>
</protein>
<reference evidence="12 13" key="1">
    <citation type="submission" date="2019-09" db="EMBL/GenBank/DDBJ databases">
        <title>Bird 10,000 Genomes (B10K) Project - Family phase.</title>
        <authorList>
            <person name="Zhang G."/>
        </authorList>
    </citation>
    <scope>NUCLEOTIDE SEQUENCE [LARGE SCALE GENOMIC DNA]</scope>
    <source>
        <strain evidence="12">B10K-DU-001-23</strain>
        <tissue evidence="12">Muscle</tissue>
    </source>
</reference>
<evidence type="ECO:0000256" key="1">
    <source>
        <dbReference type="ARBA" id="ARBA00004651"/>
    </source>
</evidence>
<dbReference type="InterPro" id="IPR000725">
    <property type="entry name" value="Olfact_rcpt"/>
</dbReference>